<evidence type="ECO:0000259" key="2">
    <source>
        <dbReference type="Pfam" id="PF00561"/>
    </source>
</evidence>
<dbReference type="PRINTS" id="PR00111">
    <property type="entry name" value="ABHYDROLASE"/>
</dbReference>
<dbReference type="GO" id="GO:0016020">
    <property type="term" value="C:membrane"/>
    <property type="evidence" value="ECO:0007669"/>
    <property type="project" value="TreeGrafter"/>
</dbReference>
<sequence length="267" mass="29079">MTNQQSSSAFLPGFEQKGTGIPVVLLHGYLGSRRYWHDVFPALVSQYRVIMADVRGHASSPATEGVYTMEQLAEDTLALLNRYEIPKAYVFGHSLSGYSTLALAEKYPDRLLGFGLIHSTPLADTDTAKEGRLQTAERVKTEGVAAVVDGLIPKLFAPANRTAMEHKVTAAKEIGYSATAQGAIGCALGMRERPDRTHVLRDTKLPVLLLAGEHDEVIPPDRRFPVSGDHIKAVTLPGTGHMSMMEDPSRLADEIVAFIEKNEGNRA</sequence>
<keyword evidence="1 3" id="KW-0378">Hydrolase</keyword>
<keyword evidence="4" id="KW-1185">Reference proteome</keyword>
<name>A0A4U0F1Z9_9BACL</name>
<dbReference type="InterPro" id="IPR000073">
    <property type="entry name" value="AB_hydrolase_1"/>
</dbReference>
<dbReference type="InterPro" id="IPR000639">
    <property type="entry name" value="Epox_hydrolase-like"/>
</dbReference>
<dbReference type="Gene3D" id="3.40.50.1820">
    <property type="entry name" value="alpha/beta hydrolase"/>
    <property type="match status" value="1"/>
</dbReference>
<accession>A0A4U0F1Z9</accession>
<evidence type="ECO:0000256" key="1">
    <source>
        <dbReference type="ARBA" id="ARBA00022801"/>
    </source>
</evidence>
<comment type="caution">
    <text evidence="3">The sequence shown here is derived from an EMBL/GenBank/DDBJ whole genome shotgun (WGS) entry which is preliminary data.</text>
</comment>
<dbReference type="Pfam" id="PF00561">
    <property type="entry name" value="Abhydrolase_1"/>
    <property type="match status" value="1"/>
</dbReference>
<dbReference type="Proteomes" id="UP000309673">
    <property type="component" value="Unassembled WGS sequence"/>
</dbReference>
<evidence type="ECO:0000313" key="3">
    <source>
        <dbReference type="EMBL" id="TJY38501.1"/>
    </source>
</evidence>
<dbReference type="RefSeq" id="WP_136779680.1">
    <property type="nucleotide sequence ID" value="NZ_SUPK01000014.1"/>
</dbReference>
<dbReference type="GO" id="GO:0016787">
    <property type="term" value="F:hydrolase activity"/>
    <property type="evidence" value="ECO:0007669"/>
    <property type="project" value="UniProtKB-KW"/>
</dbReference>
<evidence type="ECO:0000313" key="4">
    <source>
        <dbReference type="Proteomes" id="UP000309673"/>
    </source>
</evidence>
<gene>
    <name evidence="3" type="ORF">E5161_20160</name>
</gene>
<feature type="domain" description="AB hydrolase-1" evidence="2">
    <location>
        <begin position="22"/>
        <end position="132"/>
    </location>
</feature>
<reference evidence="3 4" key="1">
    <citation type="submission" date="2019-04" db="EMBL/GenBank/DDBJ databases">
        <title>Cohnella sp. nov., isolated from soil.</title>
        <authorList>
            <person name="Kim W."/>
        </authorList>
    </citation>
    <scope>NUCLEOTIDE SEQUENCE [LARGE SCALE GENOMIC DNA]</scope>
    <source>
        <strain evidence="3 4">CAU 1483</strain>
    </source>
</reference>
<dbReference type="OrthoDB" id="252464at2"/>
<protein>
    <submittedName>
        <fullName evidence="3">Alpha/beta hydrolase</fullName>
    </submittedName>
</protein>
<organism evidence="3 4">
    <name type="scientific">Cohnella pontilimi</name>
    <dbReference type="NCBI Taxonomy" id="2564100"/>
    <lineage>
        <taxon>Bacteria</taxon>
        <taxon>Bacillati</taxon>
        <taxon>Bacillota</taxon>
        <taxon>Bacilli</taxon>
        <taxon>Bacillales</taxon>
        <taxon>Paenibacillaceae</taxon>
        <taxon>Cohnella</taxon>
    </lineage>
</organism>
<proteinExistence type="predicted"/>
<dbReference type="InterPro" id="IPR029058">
    <property type="entry name" value="AB_hydrolase_fold"/>
</dbReference>
<dbReference type="InterPro" id="IPR050266">
    <property type="entry name" value="AB_hydrolase_sf"/>
</dbReference>
<dbReference type="PRINTS" id="PR00412">
    <property type="entry name" value="EPOXHYDRLASE"/>
</dbReference>
<dbReference type="AlphaFoldDB" id="A0A4U0F1Z9"/>
<dbReference type="PANTHER" id="PTHR43798:SF31">
    <property type="entry name" value="AB HYDROLASE SUPERFAMILY PROTEIN YCLE"/>
    <property type="match status" value="1"/>
</dbReference>
<dbReference type="PANTHER" id="PTHR43798">
    <property type="entry name" value="MONOACYLGLYCEROL LIPASE"/>
    <property type="match status" value="1"/>
</dbReference>
<dbReference type="SUPFAM" id="SSF53474">
    <property type="entry name" value="alpha/beta-Hydrolases"/>
    <property type="match status" value="1"/>
</dbReference>
<dbReference type="EMBL" id="SUPK01000014">
    <property type="protein sequence ID" value="TJY38501.1"/>
    <property type="molecule type" value="Genomic_DNA"/>
</dbReference>